<gene>
    <name evidence="2" type="ORF">AMJAP_1175</name>
</gene>
<feature type="signal peptide" evidence="1">
    <location>
        <begin position="1"/>
        <end position="19"/>
    </location>
</feature>
<feature type="chain" id="PRO_5032299513" evidence="1">
    <location>
        <begin position="20"/>
        <end position="380"/>
    </location>
</feature>
<organism evidence="2 3">
    <name type="scientific">Amphritea japonica ATCC BAA-1530</name>
    <dbReference type="NCBI Taxonomy" id="1278309"/>
    <lineage>
        <taxon>Bacteria</taxon>
        <taxon>Pseudomonadati</taxon>
        <taxon>Pseudomonadota</taxon>
        <taxon>Gammaproteobacteria</taxon>
        <taxon>Oceanospirillales</taxon>
        <taxon>Oceanospirillaceae</taxon>
        <taxon>Amphritea</taxon>
    </lineage>
</organism>
<sequence>MKYSRVLLIVWLFTARSFAAEFAVSPMMIELESSPRVSENFSFQVFGKTAGQVKITTWDMEQQLTGHMGFVEVNGDKEKLSSWVLLDNPTFSVKKDESVEVTGKVTIPPWANGSYHTAVMVEEARAPDAQGVVVNVRYAVILNIRVEGKKSRISSSFTDLRLIDQDGEFYIAGRFINNSNRDYRLSSKVQLRSDDNKLLGRVLLKTQSAWQRGDEASRVFPGAEVEVFGLLTKSLPAGNYQAMVRNRFGGRHQPTWRSPLSVTTEMAKGMQGDTKALPEGVALVRDPVLKVRRGGYATTSVMLVNNQDKAVEVRFPTTADQGLLSEYRFTPEVLKLEPSQRGMAILNQKYKDERDVQPVKYLAQVVGGEQVEWLEIPTQL</sequence>
<evidence type="ECO:0000256" key="1">
    <source>
        <dbReference type="SAM" id="SignalP"/>
    </source>
</evidence>
<dbReference type="KEGG" id="ajp:AMJAP_1175"/>
<dbReference type="Proteomes" id="UP000595663">
    <property type="component" value="Chromosome"/>
</dbReference>
<dbReference type="AlphaFoldDB" id="A0A7R6SSL6"/>
<accession>A0A7R6SSL6</accession>
<keyword evidence="3" id="KW-1185">Reference proteome</keyword>
<name>A0A7R6SSL6_9GAMM</name>
<dbReference type="RefSeq" id="WP_019621368.1">
    <property type="nucleotide sequence ID" value="NZ_AP014545.1"/>
</dbReference>
<reference evidence="2 3" key="1">
    <citation type="journal article" date="2008" name="Int. J. Syst. Evol. Microbiol.">
        <title>Amphritea japonica sp. nov. and Amphritea balenae sp. nov., isolated from the sediment adjacent to sperm whale carcasses off Kagoshima, Japan.</title>
        <authorList>
            <person name="Miyazaki M."/>
            <person name="Nogi Y."/>
            <person name="Fujiwara Y."/>
            <person name="Kawato M."/>
            <person name="Nagahama T."/>
            <person name="Kubokawa K."/>
            <person name="Horikoshi K."/>
        </authorList>
    </citation>
    <scope>NUCLEOTIDE SEQUENCE [LARGE SCALE GENOMIC DNA]</scope>
    <source>
        <strain evidence="2 3">ATCC BAA-1530</strain>
    </source>
</reference>
<dbReference type="EMBL" id="AP014545">
    <property type="protein sequence ID" value="BBB25770.1"/>
    <property type="molecule type" value="Genomic_DNA"/>
</dbReference>
<keyword evidence="1" id="KW-0732">Signal</keyword>
<protein>
    <submittedName>
        <fullName evidence="2">Uncharacterized protein</fullName>
    </submittedName>
</protein>
<evidence type="ECO:0000313" key="2">
    <source>
        <dbReference type="EMBL" id="BBB25770.1"/>
    </source>
</evidence>
<evidence type="ECO:0000313" key="3">
    <source>
        <dbReference type="Proteomes" id="UP000595663"/>
    </source>
</evidence>
<dbReference type="OrthoDB" id="40484at2"/>
<proteinExistence type="predicted"/>